<reference evidence="8" key="1">
    <citation type="submission" date="2012-12" db="EMBL/GenBank/DDBJ databases">
        <authorList>
            <person name="Hellsten U."/>
            <person name="Grimwood J."/>
            <person name="Chapman J.A."/>
            <person name="Shapiro H."/>
            <person name="Aerts A."/>
            <person name="Otillar R.P."/>
            <person name="Terry A.Y."/>
            <person name="Boore J.L."/>
            <person name="Simakov O."/>
            <person name="Marletaz F."/>
            <person name="Cho S.-J."/>
            <person name="Edsinger-Gonzales E."/>
            <person name="Havlak P."/>
            <person name="Kuo D.-H."/>
            <person name="Larsson T."/>
            <person name="Lv J."/>
            <person name="Arendt D."/>
            <person name="Savage R."/>
            <person name="Osoegawa K."/>
            <person name="de Jong P."/>
            <person name="Lindberg D.R."/>
            <person name="Seaver E.C."/>
            <person name="Weisblat D.A."/>
            <person name="Putnam N.H."/>
            <person name="Grigoriev I.V."/>
            <person name="Rokhsar D.S."/>
        </authorList>
    </citation>
    <scope>NUCLEOTIDE SEQUENCE</scope>
    <source>
        <strain evidence="8">I ESC-2004</strain>
    </source>
</reference>
<accession>R7T7W4</accession>
<evidence type="ECO:0000256" key="4">
    <source>
        <dbReference type="PROSITE-ProRule" id="PRU01161"/>
    </source>
</evidence>
<dbReference type="InterPro" id="IPR016035">
    <property type="entry name" value="Acyl_Trfase/lysoPLipase"/>
</dbReference>
<dbReference type="EMBL" id="KB311229">
    <property type="protein sequence ID" value="ELT89705.1"/>
    <property type="molecule type" value="Genomic_DNA"/>
</dbReference>
<dbReference type="HOGENOM" id="CLU_018371_0_1_1"/>
<dbReference type="GO" id="GO:0005811">
    <property type="term" value="C:lipid droplet"/>
    <property type="evidence" value="ECO:0007669"/>
    <property type="project" value="TreeGrafter"/>
</dbReference>
<keyword evidence="2 4" id="KW-0378">Hydrolase</keyword>
<dbReference type="OrthoDB" id="197155at2759"/>
<dbReference type="FunCoup" id="R7T7W4">
    <property type="interactions" value="459"/>
</dbReference>
<dbReference type="EMBL" id="AMQN01003224">
    <property type="status" value="NOT_ANNOTATED_CDS"/>
    <property type="molecule type" value="Genomic_DNA"/>
</dbReference>
<dbReference type="STRING" id="283909.R7T7W4"/>
<dbReference type="PROSITE" id="PS51635">
    <property type="entry name" value="PNPLA"/>
    <property type="match status" value="1"/>
</dbReference>
<dbReference type="InterPro" id="IPR033562">
    <property type="entry name" value="PLPL"/>
</dbReference>
<dbReference type="PANTHER" id="PTHR12406:SF41">
    <property type="entry name" value="BRUMMER, ISOFORM B-RELATED"/>
    <property type="match status" value="1"/>
</dbReference>
<gene>
    <name evidence="6" type="ORF">CAPTEDRAFT_104291</name>
</gene>
<dbReference type="OMA" id="DQLNNTM"/>
<dbReference type="InterPro" id="IPR002641">
    <property type="entry name" value="PNPLA_dom"/>
</dbReference>
<dbReference type="EC" id="3.1.1.3" evidence="1"/>
<dbReference type="PANTHER" id="PTHR12406">
    <property type="entry name" value="CALCIUM-INDEPENDENT PHOSPHOLIPASE A2 IPLA2 -RELATED"/>
    <property type="match status" value="1"/>
</dbReference>
<evidence type="ECO:0000313" key="6">
    <source>
        <dbReference type="EMBL" id="ELT89705.1"/>
    </source>
</evidence>
<reference evidence="6 8" key="2">
    <citation type="journal article" date="2013" name="Nature">
        <title>Insights into bilaterian evolution from three spiralian genomes.</title>
        <authorList>
            <person name="Simakov O."/>
            <person name="Marletaz F."/>
            <person name="Cho S.J."/>
            <person name="Edsinger-Gonzales E."/>
            <person name="Havlak P."/>
            <person name="Hellsten U."/>
            <person name="Kuo D.H."/>
            <person name="Larsson T."/>
            <person name="Lv J."/>
            <person name="Arendt D."/>
            <person name="Savage R."/>
            <person name="Osoegawa K."/>
            <person name="de Jong P."/>
            <person name="Grimwood J."/>
            <person name="Chapman J.A."/>
            <person name="Shapiro H."/>
            <person name="Aerts A."/>
            <person name="Otillar R.P."/>
            <person name="Terry A.Y."/>
            <person name="Boore J.L."/>
            <person name="Grigoriev I.V."/>
            <person name="Lindberg D.R."/>
            <person name="Seaver E.C."/>
            <person name="Weisblat D.A."/>
            <person name="Putnam N.H."/>
            <person name="Rokhsar D.S."/>
        </authorList>
    </citation>
    <scope>NUCLEOTIDE SEQUENCE</scope>
    <source>
        <strain evidence="6 8">I ESC-2004</strain>
    </source>
</reference>
<dbReference type="GO" id="GO:0005737">
    <property type="term" value="C:cytoplasm"/>
    <property type="evidence" value="ECO:0007669"/>
    <property type="project" value="TreeGrafter"/>
</dbReference>
<dbReference type="Gene3D" id="3.40.1090.10">
    <property type="entry name" value="Cytosolic phospholipase A2 catalytic domain"/>
    <property type="match status" value="2"/>
</dbReference>
<evidence type="ECO:0000256" key="3">
    <source>
        <dbReference type="ARBA" id="ARBA00023098"/>
    </source>
</evidence>
<dbReference type="Proteomes" id="UP000014760">
    <property type="component" value="Unassembled WGS sequence"/>
</dbReference>
<keyword evidence="4" id="KW-0442">Lipid degradation</keyword>
<keyword evidence="8" id="KW-1185">Reference proteome</keyword>
<reference evidence="7" key="3">
    <citation type="submission" date="2015-06" db="UniProtKB">
        <authorList>
            <consortium name="EnsemblMetazoa"/>
        </authorList>
    </citation>
    <scope>IDENTIFICATION</scope>
</reference>
<feature type="active site" description="Proton acceptor" evidence="4">
    <location>
        <position position="169"/>
    </location>
</feature>
<evidence type="ECO:0000313" key="7">
    <source>
        <dbReference type="EnsemblMetazoa" id="CapteP104291"/>
    </source>
</evidence>
<sequence length="357" mass="39016">MVSDESAHSPTQLNLSFAGCGFLGIYHVGVASCIQKYAPHLISNHITGASAGSLVAAGMLCNLPIGEAATFTLNLARKARDRALGPLHPQFNITNHLRSGLEVFLPENAHTICTGRLFVSLTRVRDRKNVLMSQFDSKDDLIQCLLCSAHVPFWSGIMPPLYRGERYIDGGLSLNNPILNENTITVSPFSGESDICPDDKSASFMHVCLAGTSIQMNCGNLFRISHAFFPPVPEILSNMCKQGFDDALNYLQKSDLISCTKHLSVLSSIHSGSSFSLEQLVKEEKKLHYCDDCRQKKESLSVTSLPPPVVQALQAACDSVNKGVLATIYKMRVFKVLSLMTAPWILPFDVGIVMAQK</sequence>
<feature type="short sequence motif" description="GXGXXG" evidence="4">
    <location>
        <begin position="19"/>
        <end position="24"/>
    </location>
</feature>
<dbReference type="GO" id="GO:0055088">
    <property type="term" value="P:lipid homeostasis"/>
    <property type="evidence" value="ECO:0007669"/>
    <property type="project" value="TreeGrafter"/>
</dbReference>
<name>R7T7W4_CAPTE</name>
<feature type="short sequence motif" description="DGA/G" evidence="4">
    <location>
        <begin position="169"/>
        <end position="171"/>
    </location>
</feature>
<dbReference type="GO" id="GO:0019433">
    <property type="term" value="P:triglyceride catabolic process"/>
    <property type="evidence" value="ECO:0007669"/>
    <property type="project" value="TreeGrafter"/>
</dbReference>
<evidence type="ECO:0000313" key="8">
    <source>
        <dbReference type="Proteomes" id="UP000014760"/>
    </source>
</evidence>
<dbReference type="SUPFAM" id="SSF52151">
    <property type="entry name" value="FabD/lysophospholipase-like"/>
    <property type="match status" value="1"/>
</dbReference>
<proteinExistence type="predicted"/>
<protein>
    <recommendedName>
        <fullName evidence="1">triacylglycerol lipase</fullName>
        <ecNumber evidence="1">3.1.1.3</ecNumber>
    </recommendedName>
</protein>
<evidence type="ECO:0000259" key="5">
    <source>
        <dbReference type="PROSITE" id="PS51635"/>
    </source>
</evidence>
<dbReference type="GO" id="GO:0016020">
    <property type="term" value="C:membrane"/>
    <property type="evidence" value="ECO:0007669"/>
    <property type="project" value="TreeGrafter"/>
</dbReference>
<feature type="short sequence motif" description="GXSXG" evidence="4">
    <location>
        <begin position="48"/>
        <end position="52"/>
    </location>
</feature>
<organism evidence="6">
    <name type="scientific">Capitella teleta</name>
    <name type="common">Polychaete worm</name>
    <dbReference type="NCBI Taxonomy" id="283909"/>
    <lineage>
        <taxon>Eukaryota</taxon>
        <taxon>Metazoa</taxon>
        <taxon>Spiralia</taxon>
        <taxon>Lophotrochozoa</taxon>
        <taxon>Annelida</taxon>
        <taxon>Polychaeta</taxon>
        <taxon>Sedentaria</taxon>
        <taxon>Scolecida</taxon>
        <taxon>Capitellidae</taxon>
        <taxon>Capitella</taxon>
    </lineage>
</organism>
<keyword evidence="3 4" id="KW-0443">Lipid metabolism</keyword>
<feature type="domain" description="PNPLA" evidence="5">
    <location>
        <begin position="15"/>
        <end position="182"/>
    </location>
</feature>
<dbReference type="Pfam" id="PF01734">
    <property type="entry name" value="Patatin"/>
    <property type="match status" value="1"/>
</dbReference>
<evidence type="ECO:0000256" key="2">
    <source>
        <dbReference type="ARBA" id="ARBA00022801"/>
    </source>
</evidence>
<dbReference type="EnsemblMetazoa" id="CapteT104291">
    <property type="protein sequence ID" value="CapteP104291"/>
    <property type="gene ID" value="CapteG104291"/>
</dbReference>
<dbReference type="FunFam" id="3.40.1090.10:FF:000003">
    <property type="entry name" value="Patatin-like phospholipase domain-containing protein 2"/>
    <property type="match status" value="1"/>
</dbReference>
<dbReference type="AlphaFoldDB" id="R7T7W4"/>
<evidence type="ECO:0000256" key="1">
    <source>
        <dbReference type="ARBA" id="ARBA00013279"/>
    </source>
</evidence>
<feature type="active site" description="Nucleophile" evidence="4">
    <location>
        <position position="50"/>
    </location>
</feature>
<dbReference type="GO" id="GO:0004806">
    <property type="term" value="F:triacylglycerol lipase activity"/>
    <property type="evidence" value="ECO:0007669"/>
    <property type="project" value="UniProtKB-EC"/>
</dbReference>